<dbReference type="InterPro" id="IPR013154">
    <property type="entry name" value="ADH-like_N"/>
</dbReference>
<dbReference type="Pfam" id="PF00107">
    <property type="entry name" value="ADH_zinc_N"/>
    <property type="match status" value="1"/>
</dbReference>
<dbReference type="Gene3D" id="3.40.50.720">
    <property type="entry name" value="NAD(P)-binding Rossmann-like Domain"/>
    <property type="match status" value="1"/>
</dbReference>
<dbReference type="SUPFAM" id="SSF50129">
    <property type="entry name" value="GroES-like"/>
    <property type="match status" value="1"/>
</dbReference>
<dbReference type="SUPFAM" id="SSF51735">
    <property type="entry name" value="NAD(P)-binding Rossmann-fold domains"/>
    <property type="match status" value="1"/>
</dbReference>
<evidence type="ECO:0000256" key="1">
    <source>
        <dbReference type="ARBA" id="ARBA00022723"/>
    </source>
</evidence>
<evidence type="ECO:0000259" key="5">
    <source>
        <dbReference type="Pfam" id="PF00107"/>
    </source>
</evidence>
<dbReference type="RefSeq" id="WP_177173542.1">
    <property type="nucleotide sequence ID" value="NZ_FODY01000010.1"/>
</dbReference>
<organism evidence="7 8">
    <name type="scientific">Propionispora vibrioides</name>
    <dbReference type="NCBI Taxonomy" id="112903"/>
    <lineage>
        <taxon>Bacteria</taxon>
        <taxon>Bacillati</taxon>
        <taxon>Bacillota</taxon>
        <taxon>Negativicutes</taxon>
        <taxon>Selenomonadales</taxon>
        <taxon>Sporomusaceae</taxon>
        <taxon>Propionispora</taxon>
    </lineage>
</organism>
<feature type="domain" description="Alcohol dehydrogenase-like N-terminal" evidence="6">
    <location>
        <begin position="27"/>
        <end position="133"/>
    </location>
</feature>
<comment type="cofactor">
    <cofactor evidence="4">
        <name>Zn(2+)</name>
        <dbReference type="ChEBI" id="CHEBI:29105"/>
    </cofactor>
</comment>
<evidence type="ECO:0000256" key="3">
    <source>
        <dbReference type="ARBA" id="ARBA00023002"/>
    </source>
</evidence>
<evidence type="ECO:0000313" key="8">
    <source>
        <dbReference type="Proteomes" id="UP000198847"/>
    </source>
</evidence>
<dbReference type="GO" id="GO:0016491">
    <property type="term" value="F:oxidoreductase activity"/>
    <property type="evidence" value="ECO:0007669"/>
    <property type="project" value="UniProtKB-KW"/>
</dbReference>
<name>A0A1H8V9K2_9FIRM</name>
<dbReference type="InterPro" id="IPR050129">
    <property type="entry name" value="Zn_alcohol_dh"/>
</dbReference>
<accession>A0A1H8V9K2</accession>
<dbReference type="Pfam" id="PF08240">
    <property type="entry name" value="ADH_N"/>
    <property type="match status" value="1"/>
</dbReference>
<dbReference type="InterPro" id="IPR013149">
    <property type="entry name" value="ADH-like_C"/>
</dbReference>
<dbReference type="Proteomes" id="UP000198847">
    <property type="component" value="Unassembled WGS sequence"/>
</dbReference>
<dbReference type="PANTHER" id="PTHR43401">
    <property type="entry name" value="L-THREONINE 3-DEHYDROGENASE"/>
    <property type="match status" value="1"/>
</dbReference>
<keyword evidence="2 4" id="KW-0862">Zinc</keyword>
<dbReference type="InterPro" id="IPR002328">
    <property type="entry name" value="ADH_Zn_CS"/>
</dbReference>
<dbReference type="GO" id="GO:0008270">
    <property type="term" value="F:zinc ion binding"/>
    <property type="evidence" value="ECO:0007669"/>
    <property type="project" value="InterPro"/>
</dbReference>
<dbReference type="AlphaFoldDB" id="A0A1H8V9K2"/>
<dbReference type="EMBL" id="FODY01000010">
    <property type="protein sequence ID" value="SEP11498.1"/>
    <property type="molecule type" value="Genomic_DNA"/>
</dbReference>
<dbReference type="InterPro" id="IPR011032">
    <property type="entry name" value="GroES-like_sf"/>
</dbReference>
<dbReference type="PROSITE" id="PS00059">
    <property type="entry name" value="ADH_ZINC"/>
    <property type="match status" value="1"/>
</dbReference>
<dbReference type="CDD" id="cd08236">
    <property type="entry name" value="sugar_DH"/>
    <property type="match status" value="1"/>
</dbReference>
<gene>
    <name evidence="7" type="ORF">SAMN04490178_110125</name>
</gene>
<keyword evidence="3" id="KW-0560">Oxidoreductase</keyword>
<dbReference type="InterPro" id="IPR036291">
    <property type="entry name" value="NAD(P)-bd_dom_sf"/>
</dbReference>
<dbReference type="Gene3D" id="3.90.180.10">
    <property type="entry name" value="Medium-chain alcohol dehydrogenases, catalytic domain"/>
    <property type="match status" value="1"/>
</dbReference>
<proteinExistence type="inferred from homology"/>
<dbReference type="PANTHER" id="PTHR43401:SF2">
    <property type="entry name" value="L-THREONINE 3-DEHYDROGENASE"/>
    <property type="match status" value="1"/>
</dbReference>
<dbReference type="STRING" id="112903.SAMN04490178_110125"/>
<evidence type="ECO:0000259" key="6">
    <source>
        <dbReference type="Pfam" id="PF08240"/>
    </source>
</evidence>
<comment type="similarity">
    <text evidence="4">Belongs to the zinc-containing alcohol dehydrogenase family.</text>
</comment>
<sequence length="347" mass="37222">MDKMRALVAYGPNDLRLEKIDIPGFQADEVLIQVKACGICGSDMPRALQGAVHSYPIVFGHEFSGCVAAVGSQVTQVKAGDRVTAAPLLPCGTCRYCRMGRPAMCETYDFIGSRRQGAFAEYIAVKAANVISLAPDTDYLAGAMIEPISVALHGIGRVRMQAGATVAVFGAGTIGLLTLQCLKAIGAGKVYVVDVVEAKLDIAKQLGADVIINAMVCDPVQFMQEHGQPSAVFETAGTPITQRQSIEAVEKLGKVSFIGTATRDFLLPPHSFEKILRGELEVTGSWMSYSAPYPGYEWPAVALLLEQGKIKTEPLITHKFKLEDGLAAFTTMADKTSNAIKVMFVMQ</sequence>
<keyword evidence="1 4" id="KW-0479">Metal-binding</keyword>
<evidence type="ECO:0000256" key="4">
    <source>
        <dbReference type="RuleBase" id="RU361277"/>
    </source>
</evidence>
<protein>
    <submittedName>
        <fullName evidence="7">Galactitol-1-phosphate 5-dehydrogenase</fullName>
    </submittedName>
</protein>
<evidence type="ECO:0000313" key="7">
    <source>
        <dbReference type="EMBL" id="SEP11498.1"/>
    </source>
</evidence>
<feature type="domain" description="Alcohol dehydrogenase-like C-terminal" evidence="5">
    <location>
        <begin position="174"/>
        <end position="294"/>
    </location>
</feature>
<reference evidence="7 8" key="1">
    <citation type="submission" date="2016-10" db="EMBL/GenBank/DDBJ databases">
        <authorList>
            <person name="de Groot N.N."/>
        </authorList>
    </citation>
    <scope>NUCLEOTIDE SEQUENCE [LARGE SCALE GENOMIC DNA]</scope>
    <source>
        <strain evidence="7 8">DSM 13305</strain>
    </source>
</reference>
<evidence type="ECO:0000256" key="2">
    <source>
        <dbReference type="ARBA" id="ARBA00022833"/>
    </source>
</evidence>
<keyword evidence="8" id="KW-1185">Reference proteome</keyword>